<proteinExistence type="predicted"/>
<organism evidence="2 3">
    <name type="scientific">Rhododendron griersonianum</name>
    <dbReference type="NCBI Taxonomy" id="479676"/>
    <lineage>
        <taxon>Eukaryota</taxon>
        <taxon>Viridiplantae</taxon>
        <taxon>Streptophyta</taxon>
        <taxon>Embryophyta</taxon>
        <taxon>Tracheophyta</taxon>
        <taxon>Spermatophyta</taxon>
        <taxon>Magnoliopsida</taxon>
        <taxon>eudicotyledons</taxon>
        <taxon>Gunneridae</taxon>
        <taxon>Pentapetalae</taxon>
        <taxon>asterids</taxon>
        <taxon>Ericales</taxon>
        <taxon>Ericaceae</taxon>
        <taxon>Ericoideae</taxon>
        <taxon>Rhodoreae</taxon>
        <taxon>Rhododendron</taxon>
    </lineage>
</organism>
<sequence>MLKRVIRRNLGGINRKKLGGEQLELRGDKFGNGNNGAGSGADSVAMDYLEEGGPSAKAIEDKGRGKAVIVGEDVEGGDSDRNRDRDSDSDSDSDYIL</sequence>
<keyword evidence="3" id="KW-1185">Reference proteome</keyword>
<dbReference type="AlphaFoldDB" id="A0AAV6JKA5"/>
<accession>A0AAV6JKA5</accession>
<dbReference type="EMBL" id="JACTNZ010000007">
    <property type="protein sequence ID" value="KAG5541641.1"/>
    <property type="molecule type" value="Genomic_DNA"/>
</dbReference>
<comment type="caution">
    <text evidence="2">The sequence shown here is derived from an EMBL/GenBank/DDBJ whole genome shotgun (WGS) entry which is preliminary data.</text>
</comment>
<evidence type="ECO:0000313" key="2">
    <source>
        <dbReference type="EMBL" id="KAG5541641.1"/>
    </source>
</evidence>
<feature type="region of interest" description="Disordered" evidence="1">
    <location>
        <begin position="55"/>
        <end position="97"/>
    </location>
</feature>
<name>A0AAV6JKA5_9ERIC</name>
<dbReference type="Proteomes" id="UP000823749">
    <property type="component" value="Chromosome 7"/>
</dbReference>
<protein>
    <submittedName>
        <fullName evidence="2">Uncharacterized protein</fullName>
    </submittedName>
</protein>
<evidence type="ECO:0000256" key="1">
    <source>
        <dbReference type="SAM" id="MobiDB-lite"/>
    </source>
</evidence>
<gene>
    <name evidence="2" type="ORF">RHGRI_021469</name>
</gene>
<reference evidence="2" key="1">
    <citation type="submission" date="2020-08" db="EMBL/GenBank/DDBJ databases">
        <title>Plant Genome Project.</title>
        <authorList>
            <person name="Zhang R.-G."/>
        </authorList>
    </citation>
    <scope>NUCLEOTIDE SEQUENCE</scope>
    <source>
        <strain evidence="2">WSP0</strain>
        <tissue evidence="2">Leaf</tissue>
    </source>
</reference>
<evidence type="ECO:0000313" key="3">
    <source>
        <dbReference type="Proteomes" id="UP000823749"/>
    </source>
</evidence>
<feature type="compositionally biased region" description="Basic and acidic residues" evidence="1">
    <location>
        <begin position="78"/>
        <end position="88"/>
    </location>
</feature>